<dbReference type="Proteomes" id="UP001497644">
    <property type="component" value="Unassembled WGS sequence"/>
</dbReference>
<evidence type="ECO:0000256" key="1">
    <source>
        <dbReference type="SAM" id="MobiDB-lite"/>
    </source>
</evidence>
<keyword evidence="3" id="KW-1185">Reference proteome</keyword>
<reference evidence="2" key="1">
    <citation type="submission" date="2024-04" db="EMBL/GenBank/DDBJ databases">
        <authorList>
            <consortium name="Molecular Ecology Group"/>
        </authorList>
    </citation>
    <scope>NUCLEOTIDE SEQUENCE</scope>
</reference>
<dbReference type="EMBL" id="CAXIPU020000490">
    <property type="protein sequence ID" value="CAL1672324.1"/>
    <property type="molecule type" value="Genomic_DNA"/>
</dbReference>
<name>A0AAV2MZ27_9HYME</name>
<accession>A0AAV2MZ27</accession>
<dbReference type="AlphaFoldDB" id="A0AAV2MZ27"/>
<sequence>MSVPRVFTFEDRDLFSDGTPDDETRNPEGRSTTALETSSRGTHPLPPQTWSVGLPRSTHNGHPGADAQRPAR</sequence>
<feature type="region of interest" description="Disordered" evidence="1">
    <location>
        <begin position="1"/>
        <end position="72"/>
    </location>
</feature>
<feature type="compositionally biased region" description="Polar residues" evidence="1">
    <location>
        <begin position="29"/>
        <end position="41"/>
    </location>
</feature>
<evidence type="ECO:0000313" key="3">
    <source>
        <dbReference type="Proteomes" id="UP001497644"/>
    </source>
</evidence>
<gene>
    <name evidence="2" type="ORF">LPLAT_LOCUS6993</name>
</gene>
<comment type="caution">
    <text evidence="2">The sequence shown here is derived from an EMBL/GenBank/DDBJ whole genome shotgun (WGS) entry which is preliminary data.</text>
</comment>
<evidence type="ECO:0000313" key="2">
    <source>
        <dbReference type="EMBL" id="CAL1672324.1"/>
    </source>
</evidence>
<proteinExistence type="predicted"/>
<organism evidence="2 3">
    <name type="scientific">Lasius platythorax</name>
    <dbReference type="NCBI Taxonomy" id="488582"/>
    <lineage>
        <taxon>Eukaryota</taxon>
        <taxon>Metazoa</taxon>
        <taxon>Ecdysozoa</taxon>
        <taxon>Arthropoda</taxon>
        <taxon>Hexapoda</taxon>
        <taxon>Insecta</taxon>
        <taxon>Pterygota</taxon>
        <taxon>Neoptera</taxon>
        <taxon>Endopterygota</taxon>
        <taxon>Hymenoptera</taxon>
        <taxon>Apocrita</taxon>
        <taxon>Aculeata</taxon>
        <taxon>Formicoidea</taxon>
        <taxon>Formicidae</taxon>
        <taxon>Formicinae</taxon>
        <taxon>Lasius</taxon>
        <taxon>Lasius</taxon>
    </lineage>
</organism>
<protein>
    <submittedName>
        <fullName evidence="2">Uncharacterized protein</fullName>
    </submittedName>
</protein>